<dbReference type="RefSeq" id="XP_072855766.1">
    <property type="nucleotide sequence ID" value="XM_072999665.1"/>
</dbReference>
<evidence type="ECO:0000313" key="4">
    <source>
        <dbReference type="RefSeq" id="XP_072855766.1"/>
    </source>
</evidence>
<dbReference type="Pfam" id="PF15158">
    <property type="entry name" value="TMEM249"/>
    <property type="match status" value="1"/>
</dbReference>
<protein>
    <submittedName>
        <fullName evidence="4">Cation channel sperm-associated auxiliary subunit TMEM249-like</fullName>
    </submittedName>
</protein>
<dbReference type="InterPro" id="IPR027861">
    <property type="entry name" value="TMEM249"/>
</dbReference>
<name>A0ABM5GDN0_9SAUR</name>
<gene>
    <name evidence="4" type="primary">LOC140707071</name>
</gene>
<feature type="transmembrane region" description="Helical" evidence="2">
    <location>
        <begin position="130"/>
        <end position="149"/>
    </location>
</feature>
<feature type="transmembrane region" description="Helical" evidence="2">
    <location>
        <begin position="161"/>
        <end position="178"/>
    </location>
</feature>
<sequence length="305" mass="35321">MSPNAFEQNERKGPGSQSPLAGGGTLSLSAAGSSTPPHTHSHSPQPPHLRGAPSLCFLSHSFFPCKTQQRARNLAHRKMAKSLFKGPLTLWYFNLINSEKKLTEKFQENKYFPFQVQQPKVFVMEYYKDMIWKGGLIFLISLVASIFYFKAKKGSQDFSVFFVYGMLAGLWMVVSNMNKRRLIINHVRESYQFYIKGILWHEGPLHQIYVRLVAQRDAYGKLFYSLIINGYRLEVLTLIDLSENYEVIDSLGRRLARNLYLNYFDYEDVSTRHVIRHSPPILKEEEEEEEEDENKEGDYSDNLSV</sequence>
<keyword evidence="3" id="KW-1185">Reference proteome</keyword>
<accession>A0ABM5GDN0</accession>
<feature type="region of interest" description="Disordered" evidence="1">
    <location>
        <begin position="1"/>
        <end position="48"/>
    </location>
</feature>
<organism evidence="3 4">
    <name type="scientific">Pogona vitticeps</name>
    <name type="common">central bearded dragon</name>
    <dbReference type="NCBI Taxonomy" id="103695"/>
    <lineage>
        <taxon>Eukaryota</taxon>
        <taxon>Metazoa</taxon>
        <taxon>Chordata</taxon>
        <taxon>Craniata</taxon>
        <taxon>Vertebrata</taxon>
        <taxon>Euteleostomi</taxon>
        <taxon>Lepidosauria</taxon>
        <taxon>Squamata</taxon>
        <taxon>Bifurcata</taxon>
        <taxon>Unidentata</taxon>
        <taxon>Episquamata</taxon>
        <taxon>Toxicofera</taxon>
        <taxon>Iguania</taxon>
        <taxon>Acrodonta</taxon>
        <taxon>Agamidae</taxon>
        <taxon>Amphibolurinae</taxon>
        <taxon>Pogona</taxon>
    </lineage>
</organism>
<dbReference type="GeneID" id="140707071"/>
<evidence type="ECO:0000256" key="1">
    <source>
        <dbReference type="SAM" id="MobiDB-lite"/>
    </source>
</evidence>
<dbReference type="Proteomes" id="UP001652642">
    <property type="component" value="Chromosome 4"/>
</dbReference>
<dbReference type="PANTHER" id="PTHR35442:SF1">
    <property type="entry name" value="CATION CHANNEL SPERM-ASSOCIATED AUXILIARY SUBUNIT TMEM249"/>
    <property type="match status" value="1"/>
</dbReference>
<feature type="compositionally biased region" description="Low complexity" evidence="1">
    <location>
        <begin position="26"/>
        <end position="38"/>
    </location>
</feature>
<feature type="compositionally biased region" description="Acidic residues" evidence="1">
    <location>
        <begin position="284"/>
        <end position="295"/>
    </location>
</feature>
<reference evidence="4" key="1">
    <citation type="submission" date="2025-08" db="UniProtKB">
        <authorList>
            <consortium name="RefSeq"/>
        </authorList>
    </citation>
    <scope>IDENTIFICATION</scope>
</reference>
<evidence type="ECO:0000256" key="2">
    <source>
        <dbReference type="SAM" id="Phobius"/>
    </source>
</evidence>
<feature type="region of interest" description="Disordered" evidence="1">
    <location>
        <begin position="280"/>
        <end position="305"/>
    </location>
</feature>
<evidence type="ECO:0000313" key="3">
    <source>
        <dbReference type="Proteomes" id="UP001652642"/>
    </source>
</evidence>
<proteinExistence type="predicted"/>
<keyword evidence="2" id="KW-0812">Transmembrane</keyword>
<keyword evidence="2" id="KW-0472">Membrane</keyword>
<keyword evidence="2" id="KW-1133">Transmembrane helix</keyword>
<dbReference type="PANTHER" id="PTHR35442">
    <property type="entry name" value="TRANSMEMBRANE PROTEIN 249"/>
    <property type="match status" value="1"/>
</dbReference>